<evidence type="ECO:0000313" key="1">
    <source>
        <dbReference type="EMBL" id="RNF84448.1"/>
    </source>
</evidence>
<dbReference type="EMBL" id="RIBS01000003">
    <property type="protein sequence ID" value="RNF84448.1"/>
    <property type="molecule type" value="Genomic_DNA"/>
</dbReference>
<evidence type="ECO:0000313" key="2">
    <source>
        <dbReference type="Proteomes" id="UP000267049"/>
    </source>
</evidence>
<dbReference type="AlphaFoldDB" id="A0A3M8ST05"/>
<accession>A0A3M8ST05</accession>
<gene>
    <name evidence="1" type="ORF">EER27_08740</name>
</gene>
<sequence length="307" mass="34180">MLRGDGAQALQALTAVPVEEFAGADRDYRSCMHDRFARSASPPMVGTIEDPFARSVLASYQAYWWTALTTPSRKAELETNLQQDLRKLLGEPAGAAPDFDALEALLRAELEKRGYHALTGLTPPLRELMLWRKQTRRDYDVALPEGPQRVRVELLDDFVSLGWGAYGRCDRGSTGGWATEEALFAVVPVYKDGLESDAFQVVFLGHEAQHFADKHRFKDLENWELEYRAKLVELVQAGATLSQKRLGGFITSQGSDPAAPHPYANKQVVDALAKRLGSSPDTVPLAQLQDAAREELFADTRRRLSKH</sequence>
<dbReference type="Proteomes" id="UP000267049">
    <property type="component" value="Unassembled WGS sequence"/>
</dbReference>
<name>A0A3M8ST05_9GAMM</name>
<comment type="caution">
    <text evidence="1">The sequence shown here is derived from an EMBL/GenBank/DDBJ whole genome shotgun (WGS) entry which is preliminary data.</text>
</comment>
<reference evidence="1 2" key="1">
    <citation type="submission" date="2018-11" db="EMBL/GenBank/DDBJ databases">
        <title>Lysobacter cryohumiis sp. nov., isolated from soil in the Tianshan Mountains, Xinjiang, China.</title>
        <authorList>
            <person name="Luo Y."/>
            <person name="Sheng H."/>
        </authorList>
    </citation>
    <scope>NUCLEOTIDE SEQUENCE [LARGE SCALE GENOMIC DNA]</scope>
    <source>
        <strain evidence="1 2">ZS60</strain>
    </source>
</reference>
<organism evidence="1 2">
    <name type="scientific">Montanilutibacter psychrotolerans</name>
    <dbReference type="NCBI Taxonomy" id="1327343"/>
    <lineage>
        <taxon>Bacteria</taxon>
        <taxon>Pseudomonadati</taxon>
        <taxon>Pseudomonadota</taxon>
        <taxon>Gammaproteobacteria</taxon>
        <taxon>Lysobacterales</taxon>
        <taxon>Lysobacteraceae</taxon>
        <taxon>Montanilutibacter</taxon>
    </lineage>
</organism>
<proteinExistence type="predicted"/>
<keyword evidence="2" id="KW-1185">Reference proteome</keyword>
<protein>
    <submittedName>
        <fullName evidence="1">Uncharacterized protein</fullName>
    </submittedName>
</protein>